<comment type="caution">
    <text evidence="1">The sequence shown here is derived from an EMBL/GenBank/DDBJ whole genome shotgun (WGS) entry which is preliminary data.</text>
</comment>
<organism evidence="1 2">
    <name type="scientific">Diphasiastrum complanatum</name>
    <name type="common">Issler's clubmoss</name>
    <name type="synonym">Lycopodium complanatum</name>
    <dbReference type="NCBI Taxonomy" id="34168"/>
    <lineage>
        <taxon>Eukaryota</taxon>
        <taxon>Viridiplantae</taxon>
        <taxon>Streptophyta</taxon>
        <taxon>Embryophyta</taxon>
        <taxon>Tracheophyta</taxon>
        <taxon>Lycopodiopsida</taxon>
        <taxon>Lycopodiales</taxon>
        <taxon>Lycopodiaceae</taxon>
        <taxon>Lycopodioideae</taxon>
        <taxon>Diphasiastrum</taxon>
    </lineage>
</organism>
<protein>
    <submittedName>
        <fullName evidence="1">Uncharacterized protein</fullName>
    </submittedName>
</protein>
<keyword evidence="2" id="KW-1185">Reference proteome</keyword>
<dbReference type="EMBL" id="CM055102">
    <property type="protein sequence ID" value="KAJ7538642.1"/>
    <property type="molecule type" value="Genomic_DNA"/>
</dbReference>
<gene>
    <name evidence="1" type="ORF">O6H91_11G057800</name>
</gene>
<proteinExistence type="predicted"/>
<evidence type="ECO:0000313" key="2">
    <source>
        <dbReference type="Proteomes" id="UP001162992"/>
    </source>
</evidence>
<name>A0ACC2C9P3_DIPCM</name>
<evidence type="ECO:0000313" key="1">
    <source>
        <dbReference type="EMBL" id="KAJ7538642.1"/>
    </source>
</evidence>
<accession>A0ACC2C9P3</accession>
<reference evidence="2" key="1">
    <citation type="journal article" date="2024" name="Proc. Natl. Acad. Sci. U.S.A.">
        <title>Extraordinary preservation of gene collinearity over three hundred million years revealed in homosporous lycophytes.</title>
        <authorList>
            <person name="Li C."/>
            <person name="Wickell D."/>
            <person name="Kuo L.Y."/>
            <person name="Chen X."/>
            <person name="Nie B."/>
            <person name="Liao X."/>
            <person name="Peng D."/>
            <person name="Ji J."/>
            <person name="Jenkins J."/>
            <person name="Williams M."/>
            <person name="Shu S."/>
            <person name="Plott C."/>
            <person name="Barry K."/>
            <person name="Rajasekar S."/>
            <person name="Grimwood J."/>
            <person name="Han X."/>
            <person name="Sun S."/>
            <person name="Hou Z."/>
            <person name="He W."/>
            <person name="Dai G."/>
            <person name="Sun C."/>
            <person name="Schmutz J."/>
            <person name="Leebens-Mack J.H."/>
            <person name="Li F.W."/>
            <person name="Wang L."/>
        </authorList>
    </citation>
    <scope>NUCLEOTIDE SEQUENCE [LARGE SCALE GENOMIC DNA]</scope>
    <source>
        <strain evidence="2">cv. PW_Plant_1</strain>
    </source>
</reference>
<dbReference type="Proteomes" id="UP001162992">
    <property type="component" value="Chromosome 11"/>
</dbReference>
<sequence length="328" mass="35781">MVAESSVKGKLQPEQDRQKRAWLCMVLLTIQYGVQPLLSKRFSGKQVIMTSIVLSCEVLKVACALAVMAWEGSLESICKNWQFFDALTASALPAGVYALQNPLLQLSYRHLDSLTFSLLNQTKLLFTALFMFLILGHKQSKQQVGALLLLLVAALLISISQNASHVPSELDNGQTFLFGVVPVLVASVLSGLASTLCQWASQIKRRSSYLMTVEMSTIASMCLLVSMIKSPDGNAIKQQGFFSGWTIYTWLPIFSNAVGGILVGLVTTYAGGVKKGFVIVSALVVTAFLQYAVDDIPPSVYVLGALPLVILSNIIYQRYPYVVKEKAS</sequence>